<reference evidence="3" key="1">
    <citation type="submission" date="2016-02" db="EMBL/GenBank/DDBJ databases">
        <authorList>
            <person name="Shin S.-K."/>
            <person name="Yi H."/>
            <person name="Kim E."/>
        </authorList>
    </citation>
    <scope>NUCLEOTIDE SEQUENCE [LARGE SCALE GENOMIC DNA]</scope>
    <source>
        <strain evidence="3">LPB0003</strain>
    </source>
</reference>
<name>A0A1B8TQH9_9FLAO</name>
<evidence type="ECO:0000313" key="3">
    <source>
        <dbReference type="Proteomes" id="UP000092584"/>
    </source>
</evidence>
<dbReference type="Gene3D" id="3.30.160.670">
    <property type="match status" value="1"/>
</dbReference>
<evidence type="ECO:0000259" key="1">
    <source>
        <dbReference type="Pfam" id="PF13590"/>
    </source>
</evidence>
<accession>A0A1B8TQH9</accession>
<sequence length="161" mass="17910">MSCSTSKVITDYDDKADFSSFKTYAFYKDVGKGLNELDVRRVTSIMNTELNKLGIQKSENPDFFINIISNTTEATNNNTIGIGVGSGGRNGGFGISGGIPIGGKKLNEEFIVEFVAATNNTLFWEAVLNSTINENRKPEEKEFHFQEIIKIILEKYPPKQK</sequence>
<gene>
    <name evidence="2" type="ORF">LPB3_14040</name>
</gene>
<evidence type="ECO:0000313" key="2">
    <source>
        <dbReference type="EMBL" id="OBY61909.1"/>
    </source>
</evidence>
<feature type="domain" description="DUF4136" evidence="1">
    <location>
        <begin position="8"/>
        <end position="158"/>
    </location>
</feature>
<dbReference type="InterPro" id="IPR025411">
    <property type="entry name" value="DUF4136"/>
</dbReference>
<dbReference type="Pfam" id="PF13590">
    <property type="entry name" value="DUF4136"/>
    <property type="match status" value="1"/>
</dbReference>
<protein>
    <recommendedName>
        <fullName evidence="1">DUF4136 domain-containing protein</fullName>
    </recommendedName>
</protein>
<dbReference type="STRING" id="1774273.LPB03_15265"/>
<organism evidence="2 3">
    <name type="scientific">Polaribacter vadi</name>
    <dbReference type="NCBI Taxonomy" id="1774273"/>
    <lineage>
        <taxon>Bacteria</taxon>
        <taxon>Pseudomonadati</taxon>
        <taxon>Bacteroidota</taxon>
        <taxon>Flavobacteriia</taxon>
        <taxon>Flavobacteriales</taxon>
        <taxon>Flavobacteriaceae</taxon>
    </lineage>
</organism>
<dbReference type="Proteomes" id="UP000092584">
    <property type="component" value="Unassembled WGS sequence"/>
</dbReference>
<comment type="caution">
    <text evidence="2">The sequence shown here is derived from an EMBL/GenBank/DDBJ whole genome shotgun (WGS) entry which is preliminary data.</text>
</comment>
<keyword evidence="3" id="KW-1185">Reference proteome</keyword>
<dbReference type="AlphaFoldDB" id="A0A1B8TQH9"/>
<proteinExistence type="predicted"/>
<dbReference type="EMBL" id="LSFM01000025">
    <property type="protein sequence ID" value="OBY61909.1"/>
    <property type="molecule type" value="Genomic_DNA"/>
</dbReference>